<comment type="caution">
    <text evidence="1">The sequence shown here is derived from an EMBL/GenBank/DDBJ whole genome shotgun (WGS) entry which is preliminary data.</text>
</comment>
<dbReference type="SUPFAM" id="SSF53756">
    <property type="entry name" value="UDP-Glycosyltransferase/glycogen phosphorylase"/>
    <property type="match status" value="1"/>
</dbReference>
<dbReference type="GO" id="GO:0009507">
    <property type="term" value="C:chloroplast"/>
    <property type="evidence" value="ECO:0007669"/>
    <property type="project" value="InterPro"/>
</dbReference>
<dbReference type="Gene3D" id="3.40.50.2000">
    <property type="entry name" value="Glycogen Phosphorylase B"/>
    <property type="match status" value="1"/>
</dbReference>
<proteinExistence type="predicted"/>
<evidence type="ECO:0000313" key="1">
    <source>
        <dbReference type="EMBL" id="KAF2546655.1"/>
    </source>
</evidence>
<gene>
    <name evidence="1" type="ORF">F2Q70_00020015</name>
</gene>
<organism evidence="1">
    <name type="scientific">Brassica cretica</name>
    <name type="common">Mustard</name>
    <dbReference type="NCBI Taxonomy" id="69181"/>
    <lineage>
        <taxon>Eukaryota</taxon>
        <taxon>Viridiplantae</taxon>
        <taxon>Streptophyta</taxon>
        <taxon>Embryophyta</taxon>
        <taxon>Tracheophyta</taxon>
        <taxon>Spermatophyta</taxon>
        <taxon>Magnoliopsida</taxon>
        <taxon>eudicotyledons</taxon>
        <taxon>Gunneridae</taxon>
        <taxon>Pentapetalae</taxon>
        <taxon>rosids</taxon>
        <taxon>malvids</taxon>
        <taxon>Brassicales</taxon>
        <taxon>Brassicaceae</taxon>
        <taxon>Brassiceae</taxon>
        <taxon>Brassica</taxon>
    </lineage>
</organism>
<dbReference type="EMBL" id="QGKY02001925">
    <property type="protein sequence ID" value="KAF2546655.1"/>
    <property type="molecule type" value="Genomic_DNA"/>
</dbReference>
<dbReference type="AlphaFoldDB" id="A0A8S9GK97"/>
<accession>A0A8S9GK97</accession>
<dbReference type="InterPro" id="IPR044983">
    <property type="entry name" value="PNSB1"/>
</dbReference>
<reference evidence="1" key="1">
    <citation type="submission" date="2019-12" db="EMBL/GenBank/DDBJ databases">
        <title>Genome sequencing and annotation of Brassica cretica.</title>
        <authorList>
            <person name="Studholme D.J."/>
            <person name="Sarris P.F."/>
        </authorList>
    </citation>
    <scope>NUCLEOTIDE SEQUENCE</scope>
    <source>
        <strain evidence="1">PFS-102/07</strain>
        <tissue evidence="1">Leaf</tissue>
    </source>
</reference>
<dbReference type="PANTHER" id="PTHR37698:SF1">
    <property type="entry name" value="PHOTOSYNTHETIC NDH SUBUNIT OF SUBCOMPLEX B 1, CHLOROPLASTIC"/>
    <property type="match status" value="1"/>
</dbReference>
<sequence length="112" mass="11881">MKPVDLIQILHRSPLPTFVFSTINISRQLAALINDSAGVIATNTAAIQLANARDKPSIGLFSSEEKANLFVPDAEERSNCVIVASKTGNLADIDVGSVKNAMQVFEGSLALV</sequence>
<dbReference type="PANTHER" id="PTHR37698">
    <property type="entry name" value="PHOTOSYNTHETIC NDH SUBUNIT OF SUBCOMPLEX B 1, CHLOROPLASTIC"/>
    <property type="match status" value="1"/>
</dbReference>
<dbReference type="GO" id="GO:0010598">
    <property type="term" value="C:NAD(P)H dehydrogenase complex (plastoquinone)"/>
    <property type="evidence" value="ECO:0007669"/>
    <property type="project" value="InterPro"/>
</dbReference>
<dbReference type="GO" id="GO:0009773">
    <property type="term" value="P:photosynthetic electron transport in photosystem I"/>
    <property type="evidence" value="ECO:0007669"/>
    <property type="project" value="InterPro"/>
</dbReference>
<name>A0A8S9GK97_BRACR</name>
<protein>
    <submittedName>
        <fullName evidence="1">Uncharacterized protein</fullName>
    </submittedName>
</protein>